<evidence type="ECO:0000256" key="3">
    <source>
        <dbReference type="ARBA" id="ARBA00023125"/>
    </source>
</evidence>
<feature type="non-terminal residue" evidence="5">
    <location>
        <position position="435"/>
    </location>
</feature>
<dbReference type="EMBL" id="PNIX01000276">
    <property type="protein sequence ID" value="PMP81853.1"/>
    <property type="molecule type" value="Genomic_DNA"/>
</dbReference>
<dbReference type="InterPro" id="IPR044946">
    <property type="entry name" value="Restrct_endonuc_typeI_TRD_sf"/>
</dbReference>
<dbReference type="InterPro" id="IPR000055">
    <property type="entry name" value="Restrct_endonuc_typeI_TRD"/>
</dbReference>
<keyword evidence="3" id="KW-0238">DNA-binding</keyword>
<protein>
    <recommendedName>
        <fullName evidence="4">Type I restriction modification DNA specificity domain-containing protein</fullName>
    </recommendedName>
</protein>
<dbReference type="Pfam" id="PF01420">
    <property type="entry name" value="Methylase_S"/>
    <property type="match status" value="1"/>
</dbReference>
<dbReference type="Proteomes" id="UP000236910">
    <property type="component" value="Unassembled WGS sequence"/>
</dbReference>
<evidence type="ECO:0000313" key="6">
    <source>
        <dbReference type="Proteomes" id="UP000236910"/>
    </source>
</evidence>
<dbReference type="InterPro" id="IPR052021">
    <property type="entry name" value="Type-I_RS_S_subunit"/>
</dbReference>
<dbReference type="PANTHER" id="PTHR30408:SF12">
    <property type="entry name" value="TYPE I RESTRICTION ENZYME MJAVIII SPECIFICITY SUBUNIT"/>
    <property type="match status" value="1"/>
</dbReference>
<dbReference type="GO" id="GO:0009307">
    <property type="term" value="P:DNA restriction-modification system"/>
    <property type="evidence" value="ECO:0007669"/>
    <property type="project" value="UniProtKB-KW"/>
</dbReference>
<dbReference type="AlphaFoldDB" id="A0A2J6X5H2"/>
<dbReference type="Gene3D" id="3.90.220.20">
    <property type="entry name" value="DNA methylase specificity domains"/>
    <property type="match status" value="2"/>
</dbReference>
<dbReference type="SUPFAM" id="SSF116734">
    <property type="entry name" value="DNA methylase specificity domain"/>
    <property type="match status" value="2"/>
</dbReference>
<evidence type="ECO:0000259" key="4">
    <source>
        <dbReference type="Pfam" id="PF01420"/>
    </source>
</evidence>
<keyword evidence="2" id="KW-0680">Restriction system</keyword>
<organism evidence="5 6">
    <name type="scientific">Caldisericum exile</name>
    <dbReference type="NCBI Taxonomy" id="693075"/>
    <lineage>
        <taxon>Bacteria</taxon>
        <taxon>Pseudomonadati</taxon>
        <taxon>Caldisericota/Cryosericota group</taxon>
        <taxon>Caldisericota</taxon>
        <taxon>Caldisericia</taxon>
        <taxon>Caldisericales</taxon>
        <taxon>Caldisericaceae</taxon>
        <taxon>Caldisericum</taxon>
    </lineage>
</organism>
<name>A0A2J6X5H2_9BACT</name>
<dbReference type="GO" id="GO:0003677">
    <property type="term" value="F:DNA binding"/>
    <property type="evidence" value="ECO:0007669"/>
    <property type="project" value="UniProtKB-KW"/>
</dbReference>
<evidence type="ECO:0000256" key="2">
    <source>
        <dbReference type="ARBA" id="ARBA00022747"/>
    </source>
</evidence>
<sequence length="435" mass="50313">MLQTSIISFSSIKTNLRFDAEFYRPDFIEVEKIMSAIPSIKLGKVLTDIKASAFYGSISFSYRRDKGIPFVRVSDIEEPFLNMKNILYLPSDIVEKEKGLSTITNDYLLISKGGTIGNLCFIPEEIKKVIISRDIIGIKVNEAKVNKFFILGFLMSRYGKFQLLRGISRQTLPHLTLNIIKEAFVYLIDNDLQLQVERLVKQAYEKRKLADQKYQQAEEKLYKLLGIDKKEIEKLEAEKTYETNFKEVSQAFRFDAEYYHPKYLGIIELLKKVPFEVKPLKEVIKISNEKIDPTKEPYKTKRYKYVSIAKINESGEIFEWEEFYGWQAPSRARMLIRNNDILIPSLAGTFDKIALVPAELDGQLASTGCFVIRSKEDYPEFLFLLFRTPLFKRQLEQLTTGAIMSAVPKTTFDSLLVPVIPKDKQEEIVSLIKDY</sequence>
<evidence type="ECO:0000313" key="5">
    <source>
        <dbReference type="EMBL" id="PMP81853.1"/>
    </source>
</evidence>
<dbReference type="PANTHER" id="PTHR30408">
    <property type="entry name" value="TYPE-1 RESTRICTION ENZYME ECOKI SPECIFICITY PROTEIN"/>
    <property type="match status" value="1"/>
</dbReference>
<comment type="similarity">
    <text evidence="1">Belongs to the type-I restriction system S methylase family.</text>
</comment>
<reference evidence="5 6" key="1">
    <citation type="submission" date="2018-01" db="EMBL/GenBank/DDBJ databases">
        <title>Metagenomic assembled genomes from two thermal pools in the Uzon Caldera, Kamchatka, Russia.</title>
        <authorList>
            <person name="Wilkins L."/>
            <person name="Ettinger C."/>
        </authorList>
    </citation>
    <scope>NUCLEOTIDE SEQUENCE [LARGE SCALE GENOMIC DNA]</scope>
    <source>
        <strain evidence="5">ARK-10</strain>
    </source>
</reference>
<feature type="domain" description="Type I restriction modification DNA specificity" evidence="4">
    <location>
        <begin position="274"/>
        <end position="435"/>
    </location>
</feature>
<accession>A0A2J6X5H2</accession>
<dbReference type="CDD" id="cd16961">
    <property type="entry name" value="RMtype1_S_TRD-CR_like"/>
    <property type="match status" value="1"/>
</dbReference>
<gene>
    <name evidence="5" type="ORF">C0175_04690</name>
</gene>
<proteinExistence type="inferred from homology"/>
<comment type="caution">
    <text evidence="5">The sequence shown here is derived from an EMBL/GenBank/DDBJ whole genome shotgun (WGS) entry which is preliminary data.</text>
</comment>
<evidence type="ECO:0000256" key="1">
    <source>
        <dbReference type="ARBA" id="ARBA00010923"/>
    </source>
</evidence>